<name>A0A2U1B777_9BACT</name>
<reference evidence="13 14" key="1">
    <citation type="submission" date="2018-04" db="EMBL/GenBank/DDBJ databases">
        <title>Genomic Encyclopedia of Type Strains, Phase IV (KMG-IV): sequencing the most valuable type-strain genomes for metagenomic binning, comparative biology and taxonomic classification.</title>
        <authorList>
            <person name="Goeker M."/>
        </authorList>
    </citation>
    <scope>NUCLEOTIDE SEQUENCE [LARGE SCALE GENOMIC DNA]</scope>
    <source>
        <strain evidence="13 14">DSM 14823</strain>
    </source>
</reference>
<dbReference type="SFLD" id="SFLDF00299">
    <property type="entry name" value="anaerobic_ribonucleoside-triph"/>
    <property type="match status" value="1"/>
</dbReference>
<comment type="catalytic activity">
    <reaction evidence="11">
        <text>glycyl-[protein] + reduced [flavodoxin] + S-adenosyl-L-methionine = glycin-2-yl radical-[protein] + semiquinone [flavodoxin] + 5'-deoxyadenosine + L-methionine + H(+)</text>
        <dbReference type="Rhea" id="RHEA:61976"/>
        <dbReference type="Rhea" id="RHEA-COMP:10622"/>
        <dbReference type="Rhea" id="RHEA-COMP:14480"/>
        <dbReference type="Rhea" id="RHEA-COMP:15993"/>
        <dbReference type="Rhea" id="RHEA-COMP:15994"/>
        <dbReference type="ChEBI" id="CHEBI:15378"/>
        <dbReference type="ChEBI" id="CHEBI:17319"/>
        <dbReference type="ChEBI" id="CHEBI:29947"/>
        <dbReference type="ChEBI" id="CHEBI:32722"/>
        <dbReference type="ChEBI" id="CHEBI:57618"/>
        <dbReference type="ChEBI" id="CHEBI:57844"/>
        <dbReference type="ChEBI" id="CHEBI:59789"/>
        <dbReference type="ChEBI" id="CHEBI:140311"/>
    </reaction>
</comment>
<dbReference type="Gene3D" id="3.20.20.70">
    <property type="entry name" value="Aldolase class I"/>
    <property type="match status" value="1"/>
</dbReference>
<evidence type="ECO:0000256" key="5">
    <source>
        <dbReference type="ARBA" id="ARBA00022485"/>
    </source>
</evidence>
<evidence type="ECO:0000256" key="11">
    <source>
        <dbReference type="ARBA" id="ARBA00047365"/>
    </source>
</evidence>
<protein>
    <recommendedName>
        <fullName evidence="4 12">Anaerobic ribonucleoside-triphosphate reductase-activating protein</fullName>
        <ecNumber evidence="12">1.97.1.-</ecNumber>
    </recommendedName>
</protein>
<evidence type="ECO:0000256" key="12">
    <source>
        <dbReference type="PIRNR" id="PIRNR000368"/>
    </source>
</evidence>
<dbReference type="RefSeq" id="WP_116883169.1">
    <property type="nucleotide sequence ID" value="NZ_CABMMC010000005.1"/>
</dbReference>
<evidence type="ECO:0000313" key="13">
    <source>
        <dbReference type="EMBL" id="PVY44534.1"/>
    </source>
</evidence>
<dbReference type="InterPro" id="IPR013785">
    <property type="entry name" value="Aldolase_TIM"/>
</dbReference>
<dbReference type="GO" id="GO:0004748">
    <property type="term" value="F:ribonucleoside-diphosphate reductase activity, thioredoxin disulfide as acceptor"/>
    <property type="evidence" value="ECO:0007669"/>
    <property type="project" value="TreeGrafter"/>
</dbReference>
<keyword evidence="7" id="KW-0479">Metal-binding</keyword>
<dbReference type="EC" id="1.97.1.-" evidence="12"/>
<dbReference type="EMBL" id="QEKH01000006">
    <property type="protein sequence ID" value="PVY44534.1"/>
    <property type="molecule type" value="Genomic_DNA"/>
</dbReference>
<dbReference type="NCBIfam" id="TIGR02491">
    <property type="entry name" value="NrdG"/>
    <property type="match status" value="1"/>
</dbReference>
<evidence type="ECO:0000256" key="4">
    <source>
        <dbReference type="ARBA" id="ARBA00014281"/>
    </source>
</evidence>
<dbReference type="Pfam" id="PF13353">
    <property type="entry name" value="Fer4_12"/>
    <property type="match status" value="1"/>
</dbReference>
<evidence type="ECO:0000256" key="3">
    <source>
        <dbReference type="ARBA" id="ARBA00009777"/>
    </source>
</evidence>
<dbReference type="SFLD" id="SFLDS00029">
    <property type="entry name" value="Radical_SAM"/>
    <property type="match status" value="1"/>
</dbReference>
<evidence type="ECO:0000313" key="14">
    <source>
        <dbReference type="Proteomes" id="UP000245959"/>
    </source>
</evidence>
<keyword evidence="10" id="KW-0411">Iron-sulfur</keyword>
<keyword evidence="5" id="KW-0004">4Fe-4S</keyword>
<dbReference type="GO" id="GO:0046872">
    <property type="term" value="F:metal ion binding"/>
    <property type="evidence" value="ECO:0007669"/>
    <property type="project" value="UniProtKB-KW"/>
</dbReference>
<sequence>MNYGTVKSVDIANGDGVRVSLFVSGCTHHCPGCFNPETWDFGYGVPFDRGAEERIMRLLDRSYINGLSLLGGEPFEPENQRALLPLVRRVRAELPKKDIWAYTGYIYDRDLLPGGRAYCEATDELLDALAMLVDGPFIESRKDISLKFRGSDNQRLIDMAATRRGGEIVLLG</sequence>
<evidence type="ECO:0000256" key="6">
    <source>
        <dbReference type="ARBA" id="ARBA00022691"/>
    </source>
</evidence>
<dbReference type="InterPro" id="IPR034457">
    <property type="entry name" value="Organic_radical-activating"/>
</dbReference>
<dbReference type="InterPro" id="IPR012837">
    <property type="entry name" value="NrdG"/>
</dbReference>
<dbReference type="SFLD" id="SFLDG01063">
    <property type="entry name" value="activating_enzymes__group_1"/>
    <property type="match status" value="1"/>
</dbReference>
<evidence type="ECO:0000256" key="1">
    <source>
        <dbReference type="ARBA" id="ARBA00001966"/>
    </source>
</evidence>
<dbReference type="Proteomes" id="UP000245959">
    <property type="component" value="Unassembled WGS sequence"/>
</dbReference>
<dbReference type="GeneID" id="78294488"/>
<dbReference type="CDD" id="cd01335">
    <property type="entry name" value="Radical_SAM"/>
    <property type="match status" value="1"/>
</dbReference>
<dbReference type="GO" id="GO:0051539">
    <property type="term" value="F:4 iron, 4 sulfur cluster binding"/>
    <property type="evidence" value="ECO:0007669"/>
    <property type="project" value="UniProtKB-KW"/>
</dbReference>
<keyword evidence="6" id="KW-0949">S-adenosyl-L-methionine</keyword>
<comment type="cofactor">
    <cofactor evidence="1">
        <name>[4Fe-4S] cluster</name>
        <dbReference type="ChEBI" id="CHEBI:49883"/>
    </cofactor>
</comment>
<comment type="caution">
    <text evidence="13">The sequence shown here is derived from an EMBL/GenBank/DDBJ whole genome shotgun (WGS) entry which is preliminary data.</text>
</comment>
<dbReference type="InterPro" id="IPR001989">
    <property type="entry name" value="Radical_activat_CS"/>
</dbReference>
<dbReference type="PANTHER" id="PTHR30352:SF2">
    <property type="entry name" value="ANAEROBIC RIBONUCLEOSIDE-TRIPHOSPHATE REDUCTASE-ACTIVATING PROTEIN"/>
    <property type="match status" value="1"/>
</dbReference>
<dbReference type="InterPro" id="IPR007197">
    <property type="entry name" value="rSAM"/>
</dbReference>
<comment type="function">
    <text evidence="2 12">Activation of anaerobic ribonucleoside-triphosphate reductase under anaerobic conditions by generation of an organic free radical, using S-adenosylmethionine and reduced flavodoxin as cosubstrates to produce 5'-deoxy-adenosine.</text>
</comment>
<dbReference type="SUPFAM" id="SSF102114">
    <property type="entry name" value="Radical SAM enzymes"/>
    <property type="match status" value="1"/>
</dbReference>
<accession>A0A2U1B777</accession>
<comment type="similarity">
    <text evidence="3 12">Belongs to the organic radical-activating enzymes family.</text>
</comment>
<evidence type="ECO:0000256" key="8">
    <source>
        <dbReference type="ARBA" id="ARBA00023002"/>
    </source>
</evidence>
<dbReference type="PIRSF" id="PIRSF000368">
    <property type="entry name" value="NrdG"/>
    <property type="match status" value="1"/>
</dbReference>
<keyword evidence="9" id="KW-0408">Iron</keyword>
<dbReference type="GO" id="GO:0043365">
    <property type="term" value="F:[formate-C-acetyltransferase]-activating enzyme activity"/>
    <property type="evidence" value="ECO:0007669"/>
    <property type="project" value="InterPro"/>
</dbReference>
<dbReference type="OrthoDB" id="9782387at2"/>
<dbReference type="SFLD" id="SFLDG01066">
    <property type="entry name" value="organic_radical-activating_enz"/>
    <property type="match status" value="1"/>
</dbReference>
<dbReference type="InterPro" id="IPR058240">
    <property type="entry name" value="rSAM_sf"/>
</dbReference>
<evidence type="ECO:0000256" key="7">
    <source>
        <dbReference type="ARBA" id="ARBA00022723"/>
    </source>
</evidence>
<evidence type="ECO:0000256" key="2">
    <source>
        <dbReference type="ARBA" id="ARBA00003852"/>
    </source>
</evidence>
<dbReference type="PANTHER" id="PTHR30352">
    <property type="entry name" value="PYRUVATE FORMATE-LYASE-ACTIVATING ENZYME"/>
    <property type="match status" value="1"/>
</dbReference>
<evidence type="ECO:0000256" key="9">
    <source>
        <dbReference type="ARBA" id="ARBA00023004"/>
    </source>
</evidence>
<proteinExistence type="inferred from homology"/>
<gene>
    <name evidence="13" type="ORF">C8D82_10652</name>
</gene>
<dbReference type="PROSITE" id="PS01087">
    <property type="entry name" value="RADICAL_ACTIVATING"/>
    <property type="match status" value="1"/>
</dbReference>
<keyword evidence="14" id="KW-1185">Reference proteome</keyword>
<evidence type="ECO:0000256" key="10">
    <source>
        <dbReference type="ARBA" id="ARBA00023014"/>
    </source>
</evidence>
<dbReference type="AlphaFoldDB" id="A0A2U1B777"/>
<organism evidence="13 14">
    <name type="scientific">Victivallis vadensis</name>
    <dbReference type="NCBI Taxonomy" id="172901"/>
    <lineage>
        <taxon>Bacteria</taxon>
        <taxon>Pseudomonadati</taxon>
        <taxon>Lentisphaerota</taxon>
        <taxon>Lentisphaeria</taxon>
        <taxon>Victivallales</taxon>
        <taxon>Victivallaceae</taxon>
        <taxon>Victivallis</taxon>
    </lineage>
</organism>
<keyword evidence="8 12" id="KW-0560">Oxidoreductase</keyword>